<dbReference type="InterPro" id="IPR052162">
    <property type="entry name" value="Sensor_kinase/Photoreceptor"/>
</dbReference>
<dbReference type="EC" id="2.7.13.3" evidence="2"/>
<dbReference type="InterPro" id="IPR013767">
    <property type="entry name" value="PAS_fold"/>
</dbReference>
<gene>
    <name evidence="11" type="ORF">FTO68_11125</name>
</gene>
<evidence type="ECO:0000313" key="11">
    <source>
        <dbReference type="EMBL" id="MCQ1539528.1"/>
    </source>
</evidence>
<name>A0ABD4TNF0_9EURY</name>
<dbReference type="InterPro" id="IPR035965">
    <property type="entry name" value="PAS-like_dom_sf"/>
</dbReference>
<keyword evidence="12" id="KW-1185">Reference proteome</keyword>
<comment type="catalytic activity">
    <reaction evidence="1">
        <text>ATP + protein L-histidine = ADP + protein N-phospho-L-histidine.</text>
        <dbReference type="EC" id="2.7.13.3"/>
    </reaction>
</comment>
<dbReference type="InterPro" id="IPR000014">
    <property type="entry name" value="PAS"/>
</dbReference>
<evidence type="ECO:0000256" key="6">
    <source>
        <dbReference type="SAM" id="Coils"/>
    </source>
</evidence>
<dbReference type="Pfam" id="PF08447">
    <property type="entry name" value="PAS_3"/>
    <property type="match status" value="1"/>
</dbReference>
<dbReference type="Gene3D" id="6.10.340.10">
    <property type="match status" value="1"/>
</dbReference>
<feature type="transmembrane region" description="Helical" evidence="7">
    <location>
        <begin position="287"/>
        <end position="308"/>
    </location>
</feature>
<dbReference type="SUPFAM" id="SSF55785">
    <property type="entry name" value="PYP-like sensor domain (PAS domain)"/>
    <property type="match status" value="2"/>
</dbReference>
<dbReference type="PANTHER" id="PTHR43304:SF1">
    <property type="entry name" value="PAC DOMAIN-CONTAINING PROTEIN"/>
    <property type="match status" value="1"/>
</dbReference>
<dbReference type="EMBL" id="VOTZ01000035">
    <property type="protein sequence ID" value="MCQ1539528.1"/>
    <property type="molecule type" value="Genomic_DNA"/>
</dbReference>
<keyword evidence="4" id="KW-0808">Transferase</keyword>
<evidence type="ECO:0000313" key="12">
    <source>
        <dbReference type="Proteomes" id="UP001524383"/>
    </source>
</evidence>
<keyword evidence="6" id="KW-0175">Coiled coil</keyword>
<evidence type="ECO:0000256" key="5">
    <source>
        <dbReference type="ARBA" id="ARBA00022777"/>
    </source>
</evidence>
<protein>
    <recommendedName>
        <fullName evidence="2">histidine kinase</fullName>
        <ecNumber evidence="2">2.7.13.3</ecNumber>
    </recommendedName>
</protein>
<dbReference type="PROSITE" id="PS50112">
    <property type="entry name" value="PAS"/>
    <property type="match status" value="2"/>
</dbReference>
<keyword evidence="5" id="KW-0418">Kinase</keyword>
<dbReference type="AlphaFoldDB" id="A0ABD4TNF0"/>
<accession>A0ABD4TNF0</accession>
<feature type="domain" description="PAC" evidence="9">
    <location>
        <begin position="436"/>
        <end position="488"/>
    </location>
</feature>
<dbReference type="Proteomes" id="UP001524383">
    <property type="component" value="Unassembled WGS sequence"/>
</dbReference>
<evidence type="ECO:0000259" key="8">
    <source>
        <dbReference type="PROSITE" id="PS50112"/>
    </source>
</evidence>
<feature type="domain" description="PAC" evidence="9">
    <location>
        <begin position="568"/>
        <end position="622"/>
    </location>
</feature>
<dbReference type="RefSeq" id="WP_255333498.1">
    <property type="nucleotide sequence ID" value="NZ_VOTZ01000035.1"/>
</dbReference>
<dbReference type="Gene3D" id="3.30.450.20">
    <property type="entry name" value="PAS domain"/>
    <property type="match status" value="2"/>
</dbReference>
<keyword evidence="7" id="KW-0472">Membrane</keyword>
<evidence type="ECO:0000259" key="10">
    <source>
        <dbReference type="PROSITE" id="PS50885"/>
    </source>
</evidence>
<feature type="coiled-coil region" evidence="6">
    <location>
        <begin position="472"/>
        <end position="499"/>
    </location>
</feature>
<evidence type="ECO:0000256" key="1">
    <source>
        <dbReference type="ARBA" id="ARBA00000085"/>
    </source>
</evidence>
<dbReference type="CDD" id="cd06225">
    <property type="entry name" value="HAMP"/>
    <property type="match status" value="1"/>
</dbReference>
<comment type="caution">
    <text evidence="11">The sequence shown here is derived from an EMBL/GenBank/DDBJ whole genome shotgun (WGS) entry which is preliminary data.</text>
</comment>
<dbReference type="InterPro" id="IPR003660">
    <property type="entry name" value="HAMP_dom"/>
</dbReference>
<dbReference type="NCBIfam" id="TIGR00229">
    <property type="entry name" value="sensory_box"/>
    <property type="match status" value="2"/>
</dbReference>
<dbReference type="InterPro" id="IPR000700">
    <property type="entry name" value="PAS-assoc_C"/>
</dbReference>
<feature type="domain" description="PAS" evidence="8">
    <location>
        <begin position="489"/>
        <end position="559"/>
    </location>
</feature>
<dbReference type="Pfam" id="PF00989">
    <property type="entry name" value="PAS"/>
    <property type="match status" value="1"/>
</dbReference>
<evidence type="ECO:0000256" key="4">
    <source>
        <dbReference type="ARBA" id="ARBA00022679"/>
    </source>
</evidence>
<dbReference type="InterPro" id="IPR001610">
    <property type="entry name" value="PAC"/>
</dbReference>
<dbReference type="PROSITE" id="PS50885">
    <property type="entry name" value="HAMP"/>
    <property type="match status" value="1"/>
</dbReference>
<evidence type="ECO:0000256" key="7">
    <source>
        <dbReference type="SAM" id="Phobius"/>
    </source>
</evidence>
<organism evidence="11 12">
    <name type="scientific">Methanocalculus taiwanensis</name>
    <dbReference type="NCBI Taxonomy" id="106207"/>
    <lineage>
        <taxon>Archaea</taxon>
        <taxon>Methanobacteriati</taxon>
        <taxon>Methanobacteriota</taxon>
        <taxon>Stenosarchaea group</taxon>
        <taxon>Methanomicrobia</taxon>
        <taxon>Methanomicrobiales</taxon>
        <taxon>Methanocalculaceae</taxon>
        <taxon>Methanocalculus</taxon>
    </lineage>
</organism>
<dbReference type="PANTHER" id="PTHR43304">
    <property type="entry name" value="PHYTOCHROME-LIKE PROTEIN CPH1"/>
    <property type="match status" value="1"/>
</dbReference>
<evidence type="ECO:0000259" key="9">
    <source>
        <dbReference type="PROSITE" id="PS50113"/>
    </source>
</evidence>
<proteinExistence type="predicted"/>
<evidence type="ECO:0000256" key="2">
    <source>
        <dbReference type="ARBA" id="ARBA00012438"/>
    </source>
</evidence>
<dbReference type="InterPro" id="IPR013655">
    <property type="entry name" value="PAS_fold_3"/>
</dbReference>
<dbReference type="SMART" id="SM00091">
    <property type="entry name" value="PAS"/>
    <property type="match status" value="2"/>
</dbReference>
<sequence length="711" mass="80928">MIIIIVTGVILYVNYSGSRSMHEEHTDTLQENTEYALIQSLSLVDKGLILFDQSLDYRLREPMELFLSAYEESGGDPSAIDLVALKNRFGPGYELYIINEAGLIEYTTFAPDHGLDFSVYPSFYEKLTRILERDEFVSERITSGYSGTETRKFVYKPTPDHRYILEISYVDAEILSMRGDLKYTEAAAKIKEMNPFLTSVRLFNVLGQEIGNSGVNPDEDLLRTISLVLTSGESYEIVDPATGTMTRYLLVDLSHGTNPEEMNLVAELVYTTAPIESRLEKILHSHLFIGVLALLIGGGLALSTTMYFTRPIDDLMEDTEAIRMGNLDHPVRISKLPELRSFSLSLQEMVSRLQGMMISLQESEEHYRMVVEDQTELICRFLPDSTITFANLAFCNYFSLDCDEVVGTGFAPAVHPDDFEIYTSLYSSISLNEPVLTVDHRIILPDGETRWQRWNIRAFFDDNREIIEYQAVGRDITEAKEAEEALRESEERYRFIAENTADTIWIVDLDFNLKYISPSVLKLKGFTVDEALSQSAEELLTPHSLEEVQALYEKEMAYEATGEADPDRTVIFVTEEYTKDGGILCFENSVKLMRSSDGTPVGLIGSSRDITEKKQAEEAWEEAFAQIEENIYQASILNDQIRNPMAVIMGLADLEGGERMEKIIKEVYKINDIITRLDRGVLESESIRAFMRKRYEKDGYSYRKDEDDSQT</sequence>
<evidence type="ECO:0000256" key="3">
    <source>
        <dbReference type="ARBA" id="ARBA00022553"/>
    </source>
</evidence>
<dbReference type="PROSITE" id="PS50113">
    <property type="entry name" value="PAC"/>
    <property type="match status" value="2"/>
</dbReference>
<keyword evidence="7" id="KW-0812">Transmembrane</keyword>
<feature type="domain" description="PAS" evidence="8">
    <location>
        <begin position="363"/>
        <end position="433"/>
    </location>
</feature>
<feature type="domain" description="HAMP" evidence="10">
    <location>
        <begin position="306"/>
        <end position="358"/>
    </location>
</feature>
<dbReference type="SMART" id="SM00086">
    <property type="entry name" value="PAC"/>
    <property type="match status" value="2"/>
</dbReference>
<keyword evidence="3" id="KW-0597">Phosphoprotein</keyword>
<dbReference type="GO" id="GO:0004673">
    <property type="term" value="F:protein histidine kinase activity"/>
    <property type="evidence" value="ECO:0007669"/>
    <property type="project" value="UniProtKB-EC"/>
</dbReference>
<reference evidence="11 12" key="1">
    <citation type="submission" date="2019-08" db="EMBL/GenBank/DDBJ databases">
        <authorList>
            <person name="Chen S.-C."/>
            <person name="Lai M.-C."/>
            <person name="You Y.-T."/>
        </authorList>
    </citation>
    <scope>NUCLEOTIDE SEQUENCE [LARGE SCALE GENOMIC DNA]</scope>
    <source>
        <strain evidence="11 12">P2F9704a</strain>
    </source>
</reference>
<dbReference type="CDD" id="cd00130">
    <property type="entry name" value="PAS"/>
    <property type="match status" value="2"/>
</dbReference>
<keyword evidence="7" id="KW-1133">Transmembrane helix</keyword>